<dbReference type="InterPro" id="IPR036236">
    <property type="entry name" value="Znf_C2H2_sf"/>
</dbReference>
<organism evidence="3">
    <name type="scientific">Anguilla anguilla</name>
    <name type="common">European freshwater eel</name>
    <name type="synonym">Muraena anguilla</name>
    <dbReference type="NCBI Taxonomy" id="7936"/>
    <lineage>
        <taxon>Eukaryota</taxon>
        <taxon>Metazoa</taxon>
        <taxon>Chordata</taxon>
        <taxon>Craniata</taxon>
        <taxon>Vertebrata</taxon>
        <taxon>Euteleostomi</taxon>
        <taxon>Actinopterygii</taxon>
        <taxon>Neopterygii</taxon>
        <taxon>Teleostei</taxon>
        <taxon>Anguilliformes</taxon>
        <taxon>Anguillidae</taxon>
        <taxon>Anguilla</taxon>
    </lineage>
</organism>
<keyword evidence="1" id="KW-0479">Metal-binding</keyword>
<keyword evidence="1" id="KW-0862">Zinc</keyword>
<dbReference type="GO" id="GO:0008270">
    <property type="term" value="F:zinc ion binding"/>
    <property type="evidence" value="ECO:0007669"/>
    <property type="project" value="UniProtKB-KW"/>
</dbReference>
<evidence type="ECO:0000256" key="1">
    <source>
        <dbReference type="PROSITE-ProRule" id="PRU00042"/>
    </source>
</evidence>
<sequence length="50" mass="5664">MAGVLNYLNWIHSGEKPYSGILCGKCFSRTSFLKCMKLIHTSEKPQTCIQ</sequence>
<dbReference type="Gene3D" id="3.30.160.60">
    <property type="entry name" value="Classic Zinc Finger"/>
    <property type="match status" value="1"/>
</dbReference>
<reference evidence="3" key="2">
    <citation type="journal article" date="2015" name="Fish Shellfish Immunol.">
        <title>Early steps in the European eel (Anguilla anguilla)-Vibrio vulnificus interaction in the gills: Role of the RtxA13 toxin.</title>
        <authorList>
            <person name="Callol A."/>
            <person name="Pajuelo D."/>
            <person name="Ebbesson L."/>
            <person name="Teles M."/>
            <person name="MacKenzie S."/>
            <person name="Amaro C."/>
        </authorList>
    </citation>
    <scope>NUCLEOTIDE SEQUENCE</scope>
</reference>
<name>A0A0E9XW60_ANGAN</name>
<dbReference type="AlphaFoldDB" id="A0A0E9XW60"/>
<protein>
    <recommendedName>
        <fullName evidence="2">C2H2-type domain-containing protein</fullName>
    </recommendedName>
</protein>
<evidence type="ECO:0000313" key="3">
    <source>
        <dbReference type="EMBL" id="JAI06101.1"/>
    </source>
</evidence>
<feature type="domain" description="C2H2-type" evidence="2">
    <location>
        <begin position="18"/>
        <end position="45"/>
    </location>
</feature>
<keyword evidence="1" id="KW-0863">Zinc-finger</keyword>
<evidence type="ECO:0000259" key="2">
    <source>
        <dbReference type="PROSITE" id="PS50157"/>
    </source>
</evidence>
<dbReference type="InterPro" id="IPR013087">
    <property type="entry name" value="Znf_C2H2_type"/>
</dbReference>
<dbReference type="PROSITE" id="PS50157">
    <property type="entry name" value="ZINC_FINGER_C2H2_2"/>
    <property type="match status" value="1"/>
</dbReference>
<reference evidence="3" key="1">
    <citation type="submission" date="2014-11" db="EMBL/GenBank/DDBJ databases">
        <authorList>
            <person name="Amaro Gonzalez C."/>
        </authorList>
    </citation>
    <scope>NUCLEOTIDE SEQUENCE</scope>
</reference>
<accession>A0A0E9XW60</accession>
<dbReference type="SUPFAM" id="SSF57667">
    <property type="entry name" value="beta-beta-alpha zinc fingers"/>
    <property type="match status" value="1"/>
</dbReference>
<proteinExistence type="predicted"/>
<dbReference type="EMBL" id="GBXM01002477">
    <property type="protein sequence ID" value="JAI06101.1"/>
    <property type="molecule type" value="Transcribed_RNA"/>
</dbReference>